<evidence type="ECO:0000256" key="4">
    <source>
        <dbReference type="ARBA" id="ARBA00022679"/>
    </source>
</evidence>
<evidence type="ECO:0000256" key="1">
    <source>
        <dbReference type="ARBA" id="ARBA00000085"/>
    </source>
</evidence>
<reference evidence="11" key="1">
    <citation type="submission" date="2020-12" db="EMBL/GenBank/DDBJ databases">
        <title>Metabolic potential, ecology and presence of endohyphal bacteria is reflected in genomic diversity of Mucoromycotina.</title>
        <authorList>
            <person name="Muszewska A."/>
            <person name="Okrasinska A."/>
            <person name="Steczkiewicz K."/>
            <person name="Drgas O."/>
            <person name="Orlowska M."/>
            <person name="Perlinska-Lenart U."/>
            <person name="Aleksandrzak-Piekarczyk T."/>
            <person name="Szatraj K."/>
            <person name="Zielenkiewicz U."/>
            <person name="Pilsyk S."/>
            <person name="Malc E."/>
            <person name="Mieczkowski P."/>
            <person name="Kruszewska J.S."/>
            <person name="Biernat P."/>
            <person name="Pawlowska J."/>
        </authorList>
    </citation>
    <scope>NUCLEOTIDE SEQUENCE</scope>
    <source>
        <strain evidence="11">WA0000067209</strain>
    </source>
</reference>
<evidence type="ECO:0000259" key="10">
    <source>
        <dbReference type="PROSITE" id="PS50112"/>
    </source>
</evidence>
<dbReference type="EMBL" id="JAEPQZ010000021">
    <property type="protein sequence ID" value="KAG2171469.1"/>
    <property type="molecule type" value="Genomic_DNA"/>
</dbReference>
<feature type="region of interest" description="Disordered" evidence="7">
    <location>
        <begin position="1"/>
        <end position="45"/>
    </location>
</feature>
<evidence type="ECO:0000313" key="11">
    <source>
        <dbReference type="EMBL" id="KAG2171469.1"/>
    </source>
</evidence>
<dbReference type="GO" id="GO:0009927">
    <property type="term" value="F:histidine phosphotransfer kinase activity"/>
    <property type="evidence" value="ECO:0007669"/>
    <property type="project" value="TreeGrafter"/>
</dbReference>
<evidence type="ECO:0000259" key="8">
    <source>
        <dbReference type="PROSITE" id="PS50109"/>
    </source>
</evidence>
<dbReference type="SMART" id="SM00387">
    <property type="entry name" value="HATPase_c"/>
    <property type="match status" value="1"/>
</dbReference>
<comment type="catalytic activity">
    <reaction evidence="1">
        <text>ATP + protein L-histidine = ADP + protein N-phospho-L-histidine.</text>
        <dbReference type="EC" id="2.7.13.3"/>
    </reaction>
</comment>
<name>A0A8H7PD45_MORIS</name>
<dbReference type="Gene3D" id="3.40.50.2300">
    <property type="match status" value="1"/>
</dbReference>
<feature type="compositionally biased region" description="Polar residues" evidence="7">
    <location>
        <begin position="1"/>
        <end position="11"/>
    </location>
</feature>
<dbReference type="Gene3D" id="3.30.565.10">
    <property type="entry name" value="Histidine kinase-like ATPase, C-terminal domain"/>
    <property type="match status" value="1"/>
</dbReference>
<organism evidence="11 12">
    <name type="scientific">Mortierella isabellina</name>
    <name type="common">Filamentous fungus</name>
    <name type="synonym">Umbelopsis isabellina</name>
    <dbReference type="NCBI Taxonomy" id="91625"/>
    <lineage>
        <taxon>Eukaryota</taxon>
        <taxon>Fungi</taxon>
        <taxon>Fungi incertae sedis</taxon>
        <taxon>Mucoromycota</taxon>
        <taxon>Mucoromycotina</taxon>
        <taxon>Umbelopsidomycetes</taxon>
        <taxon>Umbelopsidales</taxon>
        <taxon>Umbelopsidaceae</taxon>
        <taxon>Umbelopsis</taxon>
    </lineage>
</organism>
<feature type="compositionally biased region" description="Low complexity" evidence="7">
    <location>
        <begin position="34"/>
        <end position="45"/>
    </location>
</feature>
<evidence type="ECO:0000256" key="6">
    <source>
        <dbReference type="PROSITE-ProRule" id="PRU00169"/>
    </source>
</evidence>
<feature type="compositionally biased region" description="Polar residues" evidence="7">
    <location>
        <begin position="587"/>
        <end position="598"/>
    </location>
</feature>
<feature type="domain" description="Response regulatory" evidence="9">
    <location>
        <begin position="1174"/>
        <end position="1289"/>
    </location>
</feature>
<feature type="compositionally biased region" description="Low complexity" evidence="7">
    <location>
        <begin position="1126"/>
        <end position="1153"/>
    </location>
</feature>
<dbReference type="SUPFAM" id="SSF55874">
    <property type="entry name" value="ATPase domain of HSP90 chaperone/DNA topoisomerase II/histidine kinase"/>
    <property type="match status" value="1"/>
</dbReference>
<gene>
    <name evidence="11" type="ORF">INT43_009130</name>
</gene>
<feature type="domain" description="PAS" evidence="10">
    <location>
        <begin position="354"/>
        <end position="409"/>
    </location>
</feature>
<feature type="modified residue" description="4-aspartylphosphate" evidence="6">
    <location>
        <position position="1224"/>
    </location>
</feature>
<dbReference type="Gene3D" id="1.10.287.130">
    <property type="match status" value="1"/>
</dbReference>
<dbReference type="EC" id="2.7.13.3" evidence="2"/>
<dbReference type="InterPro" id="IPR036097">
    <property type="entry name" value="HisK_dim/P_sf"/>
</dbReference>
<dbReference type="Pfam" id="PF00072">
    <property type="entry name" value="Response_reg"/>
    <property type="match status" value="1"/>
</dbReference>
<dbReference type="InterPro" id="IPR004358">
    <property type="entry name" value="Sig_transdc_His_kin-like_C"/>
</dbReference>
<dbReference type="SMART" id="SM00091">
    <property type="entry name" value="PAS"/>
    <property type="match status" value="2"/>
</dbReference>
<proteinExistence type="predicted"/>
<dbReference type="InterPro" id="IPR011006">
    <property type="entry name" value="CheY-like_superfamily"/>
</dbReference>
<feature type="region of interest" description="Disordered" evidence="7">
    <location>
        <begin position="587"/>
        <end position="659"/>
    </location>
</feature>
<feature type="compositionally biased region" description="Low complexity" evidence="7">
    <location>
        <begin position="984"/>
        <end position="999"/>
    </location>
</feature>
<dbReference type="SUPFAM" id="SSF52172">
    <property type="entry name" value="CheY-like"/>
    <property type="match status" value="1"/>
</dbReference>
<protein>
    <recommendedName>
        <fullName evidence="2">histidine kinase</fullName>
        <ecNumber evidence="2">2.7.13.3</ecNumber>
    </recommendedName>
</protein>
<evidence type="ECO:0000256" key="7">
    <source>
        <dbReference type="SAM" id="MobiDB-lite"/>
    </source>
</evidence>
<dbReference type="PRINTS" id="PR00344">
    <property type="entry name" value="BCTRLSENSOR"/>
</dbReference>
<dbReference type="PROSITE" id="PS50109">
    <property type="entry name" value="HIS_KIN"/>
    <property type="match status" value="1"/>
</dbReference>
<feature type="region of interest" description="Disordered" evidence="7">
    <location>
        <begin position="153"/>
        <end position="172"/>
    </location>
</feature>
<feature type="region of interest" description="Disordered" evidence="7">
    <location>
        <begin position="530"/>
        <end position="558"/>
    </location>
</feature>
<feature type="region of interest" description="Disordered" evidence="7">
    <location>
        <begin position="1123"/>
        <end position="1171"/>
    </location>
</feature>
<dbReference type="InterPro" id="IPR003594">
    <property type="entry name" value="HATPase_dom"/>
</dbReference>
<comment type="caution">
    <text evidence="11">The sequence shown here is derived from an EMBL/GenBank/DDBJ whole genome shotgun (WGS) entry which is preliminary data.</text>
</comment>
<evidence type="ECO:0000256" key="2">
    <source>
        <dbReference type="ARBA" id="ARBA00012438"/>
    </source>
</evidence>
<dbReference type="PANTHER" id="PTHR43047">
    <property type="entry name" value="TWO-COMPONENT HISTIDINE PROTEIN KINASE"/>
    <property type="match status" value="1"/>
</dbReference>
<dbReference type="Proteomes" id="UP000654370">
    <property type="component" value="Unassembled WGS sequence"/>
</dbReference>
<dbReference type="PROSITE" id="PS50112">
    <property type="entry name" value="PAS"/>
    <property type="match status" value="1"/>
</dbReference>
<dbReference type="SUPFAM" id="SSF47384">
    <property type="entry name" value="Homodimeric domain of signal transducing histidine kinase"/>
    <property type="match status" value="1"/>
</dbReference>
<feature type="domain" description="Histidine kinase" evidence="8">
    <location>
        <begin position="798"/>
        <end position="1095"/>
    </location>
</feature>
<dbReference type="InterPro" id="IPR005467">
    <property type="entry name" value="His_kinase_dom"/>
</dbReference>
<dbReference type="OrthoDB" id="60033at2759"/>
<dbReference type="PROSITE" id="PS50110">
    <property type="entry name" value="RESPONSE_REGULATORY"/>
    <property type="match status" value="1"/>
</dbReference>
<dbReference type="InterPro" id="IPR036890">
    <property type="entry name" value="HATPase_C_sf"/>
</dbReference>
<dbReference type="CDD" id="cd17546">
    <property type="entry name" value="REC_hyHK_CKI1_RcsC-like"/>
    <property type="match status" value="1"/>
</dbReference>
<keyword evidence="5" id="KW-0418">Kinase</keyword>
<dbReference type="GO" id="GO:0000155">
    <property type="term" value="F:phosphorelay sensor kinase activity"/>
    <property type="evidence" value="ECO:0007669"/>
    <property type="project" value="InterPro"/>
</dbReference>
<keyword evidence="4" id="KW-0808">Transferase</keyword>
<dbReference type="SMART" id="SM00448">
    <property type="entry name" value="REC"/>
    <property type="match status" value="1"/>
</dbReference>
<dbReference type="InterPro" id="IPR001789">
    <property type="entry name" value="Sig_transdc_resp-reg_receiver"/>
</dbReference>
<keyword evidence="12" id="KW-1185">Reference proteome</keyword>
<feature type="compositionally biased region" description="Low complexity" evidence="7">
    <location>
        <begin position="959"/>
        <end position="968"/>
    </location>
</feature>
<evidence type="ECO:0000256" key="5">
    <source>
        <dbReference type="ARBA" id="ARBA00022777"/>
    </source>
</evidence>
<dbReference type="CDD" id="cd00082">
    <property type="entry name" value="HisKA"/>
    <property type="match status" value="1"/>
</dbReference>
<keyword evidence="3 6" id="KW-0597">Phosphoprotein</keyword>
<feature type="region of interest" description="Disordered" evidence="7">
    <location>
        <begin position="946"/>
        <end position="1008"/>
    </location>
</feature>
<evidence type="ECO:0000256" key="3">
    <source>
        <dbReference type="ARBA" id="ARBA00022553"/>
    </source>
</evidence>
<feature type="compositionally biased region" description="Basic and acidic residues" evidence="7">
    <location>
        <begin position="13"/>
        <end position="22"/>
    </location>
</feature>
<dbReference type="InterPro" id="IPR000014">
    <property type="entry name" value="PAS"/>
</dbReference>
<evidence type="ECO:0000259" key="9">
    <source>
        <dbReference type="PROSITE" id="PS50110"/>
    </source>
</evidence>
<dbReference type="Pfam" id="PF00512">
    <property type="entry name" value="HisKA"/>
    <property type="match status" value="1"/>
</dbReference>
<dbReference type="Pfam" id="PF02518">
    <property type="entry name" value="HATPase_c"/>
    <property type="match status" value="1"/>
</dbReference>
<sequence length="1289" mass="144065">MYDQNRPQQQLHGEGDDHDHSTESVNSPRPPAAATPTSSSSSSESIPNLQWFIMPETVLMTDTQLNITLTITPNTKTFNHSLVGQPFLKLVQDDEVPVIRELVKKIQIGDGSPVSENLIRNRFMNDVIYKISPVYDSSGHVEQYLIVRTVSASPKESPPTRSMERRHSGHKEKLEEVFTNPKLPAGNEKILSKFIKLVEDFDDTFTLAVWLVDRSSHSTLHLVAFPAVRELIGIKVHFNPKQLDRSQHDTHGMSIRSSQNYLQTPELLSKLQDKNFTTQFVSQIHTSQQFVGLLVLYGGDQFKLTPTLKSIVADATLLVESVISLEYDSQLSKRALEEQTLLDTTFGAGKGVTIIVNAQGHLLYVNSVVRDLFGIMKDEALHIKKIEHFVDLKDRHRVISAVTKSKQNPKLARYVDCVEFHRRAVNEDDPKADEESNNSDFENDSFYLDLKIQGLWDDPAVNGCLIRGRDVSAKAMSDRQALESQKSLAMTNNSLNEGLIRTDGDGIIEYVNLAFIKLIGIDDWFLSSKPRSNPSQPDPPEQLSSSSASDSTGTEDEDQNLALSSTLVGTPIDELLQLIQVLIAEKPQQTSSSANEGSATDDARTPTPKLQRRLQDNQQEEDSQEMRPSRSNSPVRPELHSNEAYNEGTSSTSTDDDMLDEGFSYKTVLVDMKAMIKQTIGSKESKSLEQTSYHQACGDDVYGDVLHQDMMEIINYQMADARLGRNVGYLIRRGGQTAVVAVEVSVNPLQHISYKRSKARAKSKSSDGAVIVFRNMTEVMRTQAANRMLADKSRWISVITHEMRSLVNGIIGMLDLVKATKLSGEQRGLVDCMEVSTNALICLVSNALDHSRLEAGKVALENLPFNMKERLRIVEDLMRMMAQTKHVEFSSEIDDSLPAVFHSDFNRLFQILLNLISNAIKFSSHKKKRNKQGKVKLIVKCMSEKDRTPGATDYPTPESPSQSQSQWKSRQRYKSMLSSDKNIDTQLTSTNSTNNTDTPLTPPGPGELLTIPVNQRMTQLMFIVEDNGIGISPRSQEKLFQEFGQAEVSISRRYGGSGMGLFICKQLVRLFNGTIGVQSTPGEGSQFWFTAWFNTSEEASATPGSDNNNYFSMEQALIVNNNYDGESSSSQVNESGSESATNDASSSEASDSTSHIDLPPPPKTKKTPKKKDLRILVVEDNRINQQVLYKFCQGLGYHHVQVVGDGRSAVKKCSKHTFDVILMDMSMPRMNGMDATEAIREQPKKQQPAIVLISGDSNIDHTRYQELKFDGHLVKPIRMPELKRELEKY</sequence>
<dbReference type="GO" id="GO:0005886">
    <property type="term" value="C:plasma membrane"/>
    <property type="evidence" value="ECO:0007669"/>
    <property type="project" value="TreeGrafter"/>
</dbReference>
<dbReference type="InterPro" id="IPR003661">
    <property type="entry name" value="HisK_dim/P_dom"/>
</dbReference>
<accession>A0A8H7PD45</accession>
<evidence type="ECO:0000313" key="12">
    <source>
        <dbReference type="Proteomes" id="UP000654370"/>
    </source>
</evidence>
<feature type="compositionally biased region" description="Basic and acidic residues" evidence="7">
    <location>
        <begin position="162"/>
        <end position="172"/>
    </location>
</feature>
<dbReference type="SMART" id="SM00388">
    <property type="entry name" value="HisKA"/>
    <property type="match status" value="1"/>
</dbReference>
<dbReference type="PANTHER" id="PTHR43047:SF72">
    <property type="entry name" value="OSMOSENSING HISTIDINE PROTEIN KINASE SLN1"/>
    <property type="match status" value="1"/>
</dbReference>